<dbReference type="Pfam" id="PF08212">
    <property type="entry name" value="Lipocalin_2"/>
    <property type="match status" value="1"/>
</dbReference>
<evidence type="ECO:0000256" key="4">
    <source>
        <dbReference type="ARBA" id="ARBA00011738"/>
    </source>
</evidence>
<dbReference type="SUPFAM" id="SSF50814">
    <property type="entry name" value="Lipocalins"/>
    <property type="match status" value="1"/>
</dbReference>
<comment type="subcellular location">
    <subcellularLocation>
        <location evidence="1">Cell outer membrane</location>
    </subcellularLocation>
    <subcellularLocation>
        <location evidence="2">Membrane</location>
        <topology evidence="2">Lipid-anchor</topology>
    </subcellularLocation>
</comment>
<evidence type="ECO:0000313" key="16">
    <source>
        <dbReference type="EMBL" id="EPR42506.1"/>
    </source>
</evidence>
<dbReference type="InterPro" id="IPR000566">
    <property type="entry name" value="Lipocln_cytosolic_FA-bd_dom"/>
</dbReference>
<dbReference type="InterPro" id="IPR012674">
    <property type="entry name" value="Calycin"/>
</dbReference>
<dbReference type="FunFam" id="2.40.128.20:FF:000002">
    <property type="entry name" value="Outer membrane lipoprotein Blc"/>
    <property type="match status" value="1"/>
</dbReference>
<name>S7TZ98_DESML</name>
<evidence type="ECO:0000256" key="1">
    <source>
        <dbReference type="ARBA" id="ARBA00004442"/>
    </source>
</evidence>
<dbReference type="InterPro" id="IPR002446">
    <property type="entry name" value="Lipocalin_bac"/>
</dbReference>
<evidence type="ECO:0000256" key="11">
    <source>
        <dbReference type="ARBA" id="ARBA00057024"/>
    </source>
</evidence>
<comment type="subunit">
    <text evidence="4">Homodimer.</text>
</comment>
<evidence type="ECO:0000256" key="8">
    <source>
        <dbReference type="ARBA" id="ARBA00023139"/>
    </source>
</evidence>
<feature type="domain" description="Lipocalin/cytosolic fatty-acid binding" evidence="15">
    <location>
        <begin position="40"/>
        <end position="179"/>
    </location>
</feature>
<dbReference type="PANTHER" id="PTHR10612:SF34">
    <property type="entry name" value="APOLIPOPROTEIN D"/>
    <property type="match status" value="1"/>
</dbReference>
<dbReference type="InterPro" id="IPR047202">
    <property type="entry name" value="Lipocalin_Blc-like_dom"/>
</dbReference>
<evidence type="ECO:0000313" key="17">
    <source>
        <dbReference type="Proteomes" id="UP000014977"/>
    </source>
</evidence>
<reference evidence="16 17" key="1">
    <citation type="journal article" date="2013" name="Genome Announc.">
        <title>Draft genome sequences for three mercury-methylating, sulfate-reducing bacteria.</title>
        <authorList>
            <person name="Brown S.D."/>
            <person name="Hurt R.A.Jr."/>
            <person name="Gilmour C.C."/>
            <person name="Elias D.A."/>
        </authorList>
    </citation>
    <scope>NUCLEOTIDE SEQUENCE [LARGE SCALE GENOMIC DNA]</scope>
    <source>
        <strain evidence="16 17">DSM 2059</strain>
    </source>
</reference>
<dbReference type="RefSeq" id="WP_020876016.1">
    <property type="nucleotide sequence ID" value="NZ_ATHJ01000065.1"/>
</dbReference>
<keyword evidence="7" id="KW-0472">Membrane</keyword>
<keyword evidence="6" id="KW-0446">Lipid-binding</keyword>
<dbReference type="InterPro" id="IPR022271">
    <property type="entry name" value="Lipocalin_ApoD"/>
</dbReference>
<evidence type="ECO:0000256" key="2">
    <source>
        <dbReference type="ARBA" id="ARBA00004635"/>
    </source>
</evidence>
<dbReference type="CDD" id="cd19438">
    <property type="entry name" value="lipocalin_Blc-like"/>
    <property type="match status" value="1"/>
</dbReference>
<dbReference type="AlphaFoldDB" id="S7TZ98"/>
<evidence type="ECO:0000259" key="15">
    <source>
        <dbReference type="Pfam" id="PF08212"/>
    </source>
</evidence>
<evidence type="ECO:0000256" key="3">
    <source>
        <dbReference type="ARBA" id="ARBA00006889"/>
    </source>
</evidence>
<evidence type="ECO:0000256" key="9">
    <source>
        <dbReference type="ARBA" id="ARBA00023237"/>
    </source>
</evidence>
<dbReference type="GO" id="GO:0008289">
    <property type="term" value="F:lipid binding"/>
    <property type="evidence" value="ECO:0007669"/>
    <property type="project" value="UniProtKB-KW"/>
</dbReference>
<dbReference type="eggNOG" id="COG3040">
    <property type="taxonomic scope" value="Bacteria"/>
</dbReference>
<comment type="function">
    <text evidence="11">Involved in the storage or transport of lipids necessary for membrane maintenance under stressful conditions. Displays a binding preference for lysophospholipids.</text>
</comment>
<evidence type="ECO:0000256" key="6">
    <source>
        <dbReference type="ARBA" id="ARBA00023121"/>
    </source>
</evidence>
<keyword evidence="5" id="KW-0732">Signal</keyword>
<keyword evidence="17" id="KW-1185">Reference proteome</keyword>
<keyword evidence="10 14" id="KW-0449">Lipoprotein</keyword>
<comment type="caution">
    <text evidence="16">The sequence shown here is derived from an EMBL/GenBank/DDBJ whole genome shotgun (WGS) entry which is preliminary data.</text>
</comment>
<dbReference type="Gene3D" id="2.40.128.20">
    <property type="match status" value="1"/>
</dbReference>
<evidence type="ECO:0000256" key="14">
    <source>
        <dbReference type="PIRSR" id="PIRSR036893-52"/>
    </source>
</evidence>
<dbReference type="GO" id="GO:0006950">
    <property type="term" value="P:response to stress"/>
    <property type="evidence" value="ECO:0007669"/>
    <property type="project" value="UniProtKB-ARBA"/>
</dbReference>
<comment type="similarity">
    <text evidence="3 13">Belongs to the calycin superfamily. Lipocalin family.</text>
</comment>
<evidence type="ECO:0000256" key="7">
    <source>
        <dbReference type="ARBA" id="ARBA00023136"/>
    </source>
</evidence>
<dbReference type="PRINTS" id="PR01171">
    <property type="entry name" value="BCTLIPOCALIN"/>
</dbReference>
<dbReference type="PIRSF" id="PIRSF036893">
    <property type="entry name" value="Lipocalin_ApoD"/>
    <property type="match status" value="1"/>
</dbReference>
<dbReference type="PANTHER" id="PTHR10612">
    <property type="entry name" value="APOLIPOPROTEIN D"/>
    <property type="match status" value="1"/>
</dbReference>
<organism evidence="16 17">
    <name type="scientific">Desulfococcus multivorans DSM 2059</name>
    <dbReference type="NCBI Taxonomy" id="1121405"/>
    <lineage>
        <taxon>Bacteria</taxon>
        <taxon>Pseudomonadati</taxon>
        <taxon>Thermodesulfobacteriota</taxon>
        <taxon>Desulfobacteria</taxon>
        <taxon>Desulfobacterales</taxon>
        <taxon>Desulfococcaceae</taxon>
        <taxon>Desulfococcus</taxon>
    </lineage>
</organism>
<feature type="lipid moiety-binding region" description="S-diacylglycerol cysteine" evidence="14">
    <location>
        <position position="26"/>
    </location>
</feature>
<sequence>MKRKCGGTETWIKCGAAVVLGLLLGCVGPPEEIRPVKAFDAERYLGVWYEIARLDHWFERNLTDVSATYSLRNDGGIDVLNRGFDVSSQKWKIARGRAYAVGDNDEGSFKVSFFGPFYGGYHVIDLDRYTYEYALVCGSNRSYLWILARNPQLPEEKTAHLIETAKSMGFDTSGLIFVAHKHRES</sequence>
<evidence type="ECO:0000256" key="10">
    <source>
        <dbReference type="ARBA" id="ARBA00023288"/>
    </source>
</evidence>
<evidence type="ECO:0000256" key="13">
    <source>
        <dbReference type="PIRNR" id="PIRNR036893"/>
    </source>
</evidence>
<gene>
    <name evidence="16" type="ORF">dsmv_1632</name>
</gene>
<evidence type="ECO:0000256" key="5">
    <source>
        <dbReference type="ARBA" id="ARBA00022729"/>
    </source>
</evidence>
<protein>
    <recommendedName>
        <fullName evidence="12">Outer membrane lipoprotein Blc</fullName>
    </recommendedName>
</protein>
<dbReference type="STRING" id="897.B2D07_07260"/>
<keyword evidence="9" id="KW-0998">Cell outer membrane</keyword>
<dbReference type="Proteomes" id="UP000014977">
    <property type="component" value="Unassembled WGS sequence"/>
</dbReference>
<dbReference type="PROSITE" id="PS51257">
    <property type="entry name" value="PROKAR_LIPOPROTEIN"/>
    <property type="match status" value="1"/>
</dbReference>
<evidence type="ECO:0000256" key="12">
    <source>
        <dbReference type="ARBA" id="ARBA00071217"/>
    </source>
</evidence>
<keyword evidence="8 14" id="KW-0564">Palmitate</keyword>
<accession>S7TZ98</accession>
<dbReference type="EMBL" id="ATHJ01000065">
    <property type="protein sequence ID" value="EPR42506.1"/>
    <property type="molecule type" value="Genomic_DNA"/>
</dbReference>
<dbReference type="PATRIC" id="fig|1121405.3.peg.1075"/>
<proteinExistence type="inferred from homology"/>
<dbReference type="GO" id="GO:0009279">
    <property type="term" value="C:cell outer membrane"/>
    <property type="evidence" value="ECO:0007669"/>
    <property type="project" value="UniProtKB-SubCell"/>
</dbReference>
<feature type="lipid moiety-binding region" description="N-palmitoyl cysteine" evidence="14">
    <location>
        <position position="26"/>
    </location>
</feature>